<dbReference type="SMART" id="SM00855">
    <property type="entry name" value="PGAM"/>
    <property type="match status" value="1"/>
</dbReference>
<dbReference type="EMBL" id="CADCVW010000021">
    <property type="protein sequence ID" value="CAA9486282.1"/>
    <property type="molecule type" value="Genomic_DNA"/>
</dbReference>
<dbReference type="PANTHER" id="PTHR48100">
    <property type="entry name" value="BROAD-SPECIFICITY PHOSPHATASE YOR283W-RELATED"/>
    <property type="match status" value="1"/>
</dbReference>
<dbReference type="GO" id="GO:0016791">
    <property type="term" value="F:phosphatase activity"/>
    <property type="evidence" value="ECO:0007669"/>
    <property type="project" value="TreeGrafter"/>
</dbReference>
<dbReference type="InterPro" id="IPR050275">
    <property type="entry name" value="PGM_Phosphatase"/>
</dbReference>
<evidence type="ECO:0000256" key="1">
    <source>
        <dbReference type="ARBA" id="ARBA00023152"/>
    </source>
</evidence>
<protein>
    <submittedName>
        <fullName evidence="4">Hypothetical, related to broad specificity phosphatases COG0406</fullName>
    </submittedName>
</protein>
<evidence type="ECO:0000256" key="2">
    <source>
        <dbReference type="ARBA" id="ARBA00023235"/>
    </source>
</evidence>
<keyword evidence="2" id="KW-0413">Isomerase</keyword>
<dbReference type="InterPro" id="IPR029033">
    <property type="entry name" value="His_PPase_superfam"/>
</dbReference>
<sequence>MVASSQRWPARLWIVRHGQSAGNVATAAADAAGLAVVDMPLRDADVPLSDLGHAQAAAVGRWFAALPEAERPEVMLSSPFVRARQTARAICEAGGVTGKARPPILDERLREREFGILDRLTPAGVRQRLPDEADARALLGKFYHRPPGGESWADVILRLRSALDTVSLHYADRRVLIVCHQVVVLCLRYVLEEMDEAAVLKIDAAGDVVNCGVCEYDFEEEEHGEQLPRLLRYNFSAPLDDAPDARATSAPDALVAAR</sequence>
<dbReference type="PANTHER" id="PTHR48100:SF1">
    <property type="entry name" value="HISTIDINE PHOSPHATASE FAMILY PROTEIN-RELATED"/>
    <property type="match status" value="1"/>
</dbReference>
<proteinExistence type="predicted"/>
<dbReference type="GO" id="GO:0005737">
    <property type="term" value="C:cytoplasm"/>
    <property type="evidence" value="ECO:0007669"/>
    <property type="project" value="TreeGrafter"/>
</dbReference>
<organism evidence="4">
    <name type="scientific">uncultured Sphingomonadaceae bacterium</name>
    <dbReference type="NCBI Taxonomy" id="169976"/>
    <lineage>
        <taxon>Bacteria</taxon>
        <taxon>Pseudomonadati</taxon>
        <taxon>Pseudomonadota</taxon>
        <taxon>Alphaproteobacteria</taxon>
        <taxon>Sphingomonadales</taxon>
        <taxon>Sphingomonadaceae</taxon>
        <taxon>environmental samples</taxon>
    </lineage>
</organism>
<feature type="binding site" evidence="3">
    <location>
        <position position="82"/>
    </location>
    <ligand>
        <name>substrate</name>
    </ligand>
</feature>
<keyword evidence="1" id="KW-0324">Glycolysis</keyword>
<evidence type="ECO:0000313" key="4">
    <source>
        <dbReference type="EMBL" id="CAA9486282.1"/>
    </source>
</evidence>
<dbReference type="SUPFAM" id="SSF53254">
    <property type="entry name" value="Phosphoglycerate mutase-like"/>
    <property type="match status" value="1"/>
</dbReference>
<dbReference type="InterPro" id="IPR001345">
    <property type="entry name" value="PG/BPGM_mutase_AS"/>
</dbReference>
<dbReference type="AlphaFoldDB" id="A0A6J4S9R5"/>
<dbReference type="PROSITE" id="PS00175">
    <property type="entry name" value="PG_MUTASE"/>
    <property type="match status" value="1"/>
</dbReference>
<dbReference type="InterPro" id="IPR013078">
    <property type="entry name" value="His_Pase_superF_clade-1"/>
</dbReference>
<dbReference type="Pfam" id="PF00300">
    <property type="entry name" value="His_Phos_1"/>
    <property type="match status" value="1"/>
</dbReference>
<evidence type="ECO:0000256" key="3">
    <source>
        <dbReference type="PIRSR" id="PIRSR613078-2"/>
    </source>
</evidence>
<reference evidence="4" key="1">
    <citation type="submission" date="2020-02" db="EMBL/GenBank/DDBJ databases">
        <authorList>
            <person name="Meier V. D."/>
        </authorList>
    </citation>
    <scope>NUCLEOTIDE SEQUENCE</scope>
    <source>
        <strain evidence="4">AVDCRST_MAG39</strain>
    </source>
</reference>
<gene>
    <name evidence="4" type="ORF">AVDCRST_MAG39-479</name>
</gene>
<dbReference type="CDD" id="cd07067">
    <property type="entry name" value="HP_PGM_like"/>
    <property type="match status" value="1"/>
</dbReference>
<name>A0A6J4S9R5_9SPHN</name>
<accession>A0A6J4S9R5</accession>
<dbReference type="Gene3D" id="3.40.50.1240">
    <property type="entry name" value="Phosphoglycerate mutase-like"/>
    <property type="match status" value="1"/>
</dbReference>